<accession>A0AAD0PWB1</accession>
<proteinExistence type="predicted"/>
<dbReference type="Proteomes" id="UP000006426">
    <property type="component" value="Plasmid pmppla107"/>
</dbReference>
<gene>
    <name evidence="1" type="ORF">PLA107_032480</name>
</gene>
<evidence type="ECO:0000313" key="2">
    <source>
        <dbReference type="Proteomes" id="UP000006426"/>
    </source>
</evidence>
<dbReference type="AlphaFoldDB" id="A0AAD0PWB1"/>
<name>A0AAD0PWB1_PSEAV</name>
<evidence type="ECO:0000313" key="1">
    <source>
        <dbReference type="EMBL" id="AXH59944.1"/>
    </source>
</evidence>
<dbReference type="GeneID" id="39474685"/>
<geneLocation type="plasmid" evidence="2">
    <name>pmppla107</name>
</geneLocation>
<sequence>MSTAGDLNTFKALHAELFQQLMQQEWGVAASLAGECQQLIKEAFKRKKVEQVVASDLMDQLAAPHQHAQFSSIEGVSELWDTQEMKLFILKHLDLTPSHVLSLADAISANTVDPVIKRMVRRGVLEMPDAVDPDDEPQPRADSTMQLIHVLLDKGFNVAAGELVGALAKTKNLGDSNFFANENFVQAILRLGETDIDILATLRKIEGPLCKVTDLMRNRKIEPLFNRPPLQDLASLAALGAPALARRLFVTGDYISQPVELSAVASDLGGPFTRDELIDMGNYRIDFRGDTRIWFGNALSYWLDNPETPWPFFNKLDAGDSARDRLRKSILAYTSYRDRELDDHAHILAHTYECRPFGSEQERERLMRQAAKLYMEGYPSDEGAKRLEAVMRKHLPRMLQVAIFPDRDLEMAIDLGL</sequence>
<reference evidence="1 2" key="1">
    <citation type="journal article" date="2011" name="PLoS Pathog.">
        <title>Dynamic evolution of pathogenicity revealed by sequencing and comparative genomics of 19 Pseudomonas syringae isolates.</title>
        <authorList>
            <person name="Baltrus D.A."/>
            <person name="Nishimura M.T."/>
            <person name="Romanchuk A."/>
            <person name="Chang J.H."/>
            <person name="Mukhtar M.S."/>
            <person name="Cherkis K."/>
            <person name="Roach J."/>
            <person name="Grant S.R."/>
            <person name="Jones C.D."/>
            <person name="Dangl J.L."/>
        </authorList>
    </citation>
    <scope>NUCLEOTIDE SEQUENCE [LARGE SCALE GENOMIC DNA]</scope>
    <source>
        <strain evidence="1 2">M301315</strain>
    </source>
</reference>
<keyword evidence="1" id="KW-0614">Plasmid</keyword>
<organism evidence="1 2">
    <name type="scientific">Pseudomonas amygdali pv. lachrymans str. M301315</name>
    <dbReference type="NCBI Taxonomy" id="629260"/>
    <lineage>
        <taxon>Bacteria</taxon>
        <taxon>Pseudomonadati</taxon>
        <taxon>Pseudomonadota</taxon>
        <taxon>Gammaproteobacteria</taxon>
        <taxon>Pseudomonadales</taxon>
        <taxon>Pseudomonadaceae</taxon>
        <taxon>Pseudomonas</taxon>
        <taxon>Pseudomonas amygdali</taxon>
    </lineage>
</organism>
<dbReference type="RefSeq" id="WP_005741736.1">
    <property type="nucleotide sequence ID" value="NZ_CP031226.1"/>
</dbReference>
<protein>
    <submittedName>
        <fullName evidence="1">Uncharacterized protein</fullName>
    </submittedName>
</protein>
<dbReference type="EMBL" id="CP031226">
    <property type="protein sequence ID" value="AXH59944.1"/>
    <property type="molecule type" value="Genomic_DNA"/>
</dbReference>